<dbReference type="EMBL" id="LUTY01002764">
    <property type="protein sequence ID" value="OAD19532.1"/>
    <property type="molecule type" value="Genomic_DNA"/>
</dbReference>
<evidence type="ECO:0000313" key="1">
    <source>
        <dbReference type="EMBL" id="OAD19532.1"/>
    </source>
</evidence>
<evidence type="ECO:0000313" key="2">
    <source>
        <dbReference type="Proteomes" id="UP000076962"/>
    </source>
</evidence>
<name>A0A176RUU4_9GAMM</name>
<protein>
    <submittedName>
        <fullName evidence="1">Uncharacterized protein</fullName>
    </submittedName>
</protein>
<dbReference type="AlphaFoldDB" id="A0A176RUU4"/>
<proteinExistence type="predicted"/>
<sequence>MSHPDPQILLPDQQRVIGWKCPVRPVILEFYPTGHRTLANTSADSETIGDVVPPRSS</sequence>
<keyword evidence="2" id="KW-1185">Reference proteome</keyword>
<organism evidence="1 2">
    <name type="scientific">Candidatus Thiomargarita nelsonii</name>
    <dbReference type="NCBI Taxonomy" id="1003181"/>
    <lineage>
        <taxon>Bacteria</taxon>
        <taxon>Pseudomonadati</taxon>
        <taxon>Pseudomonadota</taxon>
        <taxon>Gammaproteobacteria</taxon>
        <taxon>Thiotrichales</taxon>
        <taxon>Thiotrichaceae</taxon>
        <taxon>Thiomargarita</taxon>
    </lineage>
</organism>
<reference evidence="1 2" key="1">
    <citation type="submission" date="2016-05" db="EMBL/GenBank/DDBJ databases">
        <title>Single-cell genome of chain-forming Candidatus Thiomargarita nelsonii and comparison to other large sulfur-oxidizing bacteria.</title>
        <authorList>
            <person name="Winkel M."/>
            <person name="Salman V."/>
            <person name="Woyke T."/>
            <person name="Schulz-Vogt H."/>
            <person name="Richter M."/>
            <person name="Flood B."/>
            <person name="Bailey J."/>
            <person name="Amann R."/>
            <person name="Mussmann M."/>
        </authorList>
    </citation>
    <scope>NUCLEOTIDE SEQUENCE [LARGE SCALE GENOMIC DNA]</scope>
    <source>
        <strain evidence="1 2">THI036</strain>
    </source>
</reference>
<comment type="caution">
    <text evidence="1">The sequence shown here is derived from an EMBL/GenBank/DDBJ whole genome shotgun (WGS) entry which is preliminary data.</text>
</comment>
<accession>A0A176RUU4</accession>
<gene>
    <name evidence="1" type="ORF">THIOM_004826</name>
</gene>
<dbReference type="Proteomes" id="UP000076962">
    <property type="component" value="Unassembled WGS sequence"/>
</dbReference>